<keyword evidence="2" id="KW-1015">Disulfide bond</keyword>
<sequence length="289" mass="30428" precursor="true">MIQKLSLYAVIAVSTLGLATEDAAAELTFGDDPIPEFAALAAEEDITLELLPEDGDDDVDQLLINGMVVSSKNFPGVLRMTTGGTCTAALIGPATVLFAAHCLGNNVRINFRAAGTTVRGICQKAPGYNPTTHHQDWALCLLERPASGIIFETVDVDAKPGPGERLMLSGFGCTFEDGPLDGRLRVGFSDVVNRPSGFRREPSAIFTHSAINAGEAVLCPGDSGGPLFRTGDAIDSARQIVGVNSRTTYSHGVSIFSATASPEGAAFIRGWSEVNNQEICGVNREIGCK</sequence>
<dbReference type="Gene3D" id="2.40.10.10">
    <property type="entry name" value="Trypsin-like serine proteases"/>
    <property type="match status" value="1"/>
</dbReference>
<dbReference type="EMBL" id="CP010705">
    <property type="protein sequence ID" value="AUQ93539.1"/>
    <property type="molecule type" value="Genomic_DNA"/>
</dbReference>
<evidence type="ECO:0000259" key="4">
    <source>
        <dbReference type="PROSITE" id="PS50240"/>
    </source>
</evidence>
<dbReference type="AlphaFoldDB" id="A0A2I7JT54"/>
<dbReference type="PANTHER" id="PTHR24276:SF98">
    <property type="entry name" value="FI18310P1-RELATED"/>
    <property type="match status" value="1"/>
</dbReference>
<dbReference type="RefSeq" id="WP_102873734.1">
    <property type="nucleotide sequence ID" value="NZ_CP010599.1"/>
</dbReference>
<accession>A0A2I7JT54</accession>
<name>A0A2I7JT54_9RHOB</name>
<dbReference type="SUPFAM" id="SSF50494">
    <property type="entry name" value="Trypsin-like serine proteases"/>
    <property type="match status" value="1"/>
</dbReference>
<evidence type="ECO:0000256" key="2">
    <source>
        <dbReference type="ARBA" id="ARBA00023157"/>
    </source>
</evidence>
<comment type="similarity">
    <text evidence="1">Belongs to the peptidase S1 family.</text>
</comment>
<keyword evidence="8" id="KW-1185">Reference proteome</keyword>
<dbReference type="Proteomes" id="UP000236447">
    <property type="component" value="Chromosome"/>
</dbReference>
<evidence type="ECO:0000313" key="6">
    <source>
        <dbReference type="EMBL" id="AUQ99981.1"/>
    </source>
</evidence>
<dbReference type="GO" id="GO:0006508">
    <property type="term" value="P:proteolysis"/>
    <property type="evidence" value="ECO:0007669"/>
    <property type="project" value="UniProtKB-KW"/>
</dbReference>
<evidence type="ECO:0000256" key="1">
    <source>
        <dbReference type="ARBA" id="ARBA00007664"/>
    </source>
</evidence>
<dbReference type="InterPro" id="IPR050430">
    <property type="entry name" value="Peptidase_S1"/>
</dbReference>
<gene>
    <name evidence="6" type="primary">tlp</name>
    <name evidence="5" type="ORF">PhaeoP66_00726</name>
    <name evidence="6" type="ORF">PhaeoP88_02636</name>
</gene>
<dbReference type="InterPro" id="IPR009003">
    <property type="entry name" value="Peptidase_S1_PA"/>
</dbReference>
<reference evidence="7 8" key="2">
    <citation type="journal article" date="2017" name="Genome Biol. Evol.">
        <title>Trajectories and Drivers of Genome Evolution in Surface-Associated Marine Phaeobacter.</title>
        <authorList>
            <person name="Freese H.M."/>
            <person name="Sikorski J."/>
            <person name="Bunk B."/>
            <person name="Scheuner C."/>
            <person name="Meier-Kolthoff J.P."/>
            <person name="Sproer C."/>
            <person name="Gram L."/>
            <person name="Overmann J."/>
        </authorList>
    </citation>
    <scope>NUCLEOTIDE SEQUENCE [LARGE SCALE GENOMIC DNA]</scope>
    <source>
        <strain evidence="5 8">P66</strain>
        <strain evidence="6 7">P88</strain>
    </source>
</reference>
<keyword evidence="3" id="KW-0732">Signal</keyword>
<dbReference type="Pfam" id="PF00089">
    <property type="entry name" value="Trypsin"/>
    <property type="match status" value="1"/>
</dbReference>
<dbReference type="EMBL" id="CP010725">
    <property type="protein sequence ID" value="AUQ99981.1"/>
    <property type="molecule type" value="Genomic_DNA"/>
</dbReference>
<reference evidence="5 8" key="3">
    <citation type="journal article" date="2017" name="Int. J. Syst. Evol. Microbiol.">
        <title>Adaptation of Surface-Associated Bacteria to the Open Ocean: A Genomically Distinct Subpopulation of Phaeobacter gallaeciensis Colonizes Pacific Mesozooplankton.</title>
        <authorList>
            <person name="Freese H.M."/>
            <person name="Methner A."/>
            <person name="Overmann J."/>
        </authorList>
    </citation>
    <scope>NUCLEOTIDE SEQUENCE [LARGE SCALE GENOMIC DNA]</scope>
    <source>
        <strain evidence="5 8">P66</strain>
    </source>
</reference>
<dbReference type="PRINTS" id="PR00722">
    <property type="entry name" value="CHYMOTRYPSIN"/>
</dbReference>
<dbReference type="PROSITE" id="PS50240">
    <property type="entry name" value="TRYPSIN_DOM"/>
    <property type="match status" value="1"/>
</dbReference>
<feature type="chain" id="PRO_5014407445" evidence="3">
    <location>
        <begin position="20"/>
        <end position="289"/>
    </location>
</feature>
<dbReference type="GO" id="GO:0004252">
    <property type="term" value="F:serine-type endopeptidase activity"/>
    <property type="evidence" value="ECO:0007669"/>
    <property type="project" value="InterPro"/>
</dbReference>
<dbReference type="PANTHER" id="PTHR24276">
    <property type="entry name" value="POLYSERASE-RELATED"/>
    <property type="match status" value="1"/>
</dbReference>
<evidence type="ECO:0000313" key="7">
    <source>
        <dbReference type="Proteomes" id="UP000236447"/>
    </source>
</evidence>
<feature type="signal peptide" evidence="3">
    <location>
        <begin position="1"/>
        <end position="19"/>
    </location>
</feature>
<protein>
    <submittedName>
        <fullName evidence="6">Trypsin-like protease</fullName>
        <ecNumber evidence="6">3.4.21.-</ecNumber>
    </submittedName>
</protein>
<dbReference type="InterPro" id="IPR001254">
    <property type="entry name" value="Trypsin_dom"/>
</dbReference>
<evidence type="ECO:0000256" key="3">
    <source>
        <dbReference type="SAM" id="SignalP"/>
    </source>
</evidence>
<organism evidence="6 7">
    <name type="scientific">Phaeobacter inhibens</name>
    <dbReference type="NCBI Taxonomy" id="221822"/>
    <lineage>
        <taxon>Bacteria</taxon>
        <taxon>Pseudomonadati</taxon>
        <taxon>Pseudomonadota</taxon>
        <taxon>Alphaproteobacteria</taxon>
        <taxon>Rhodobacterales</taxon>
        <taxon>Roseobacteraceae</taxon>
        <taxon>Phaeobacter</taxon>
    </lineage>
</organism>
<dbReference type="EC" id="3.4.21.-" evidence="6"/>
<reference evidence="6 7" key="1">
    <citation type="journal article" date="2017" name="Front. Microbiol.">
        <title>Phaeobacter piscinae sp. nov., a species of the Roseobacter group and potential aquaculture probiont.</title>
        <authorList>
            <person name="Sonnenschein E.C."/>
            <person name="Phippen C.B.W."/>
            <person name="Nielsen K.F."/>
            <person name="Mateiu R.V."/>
            <person name="Melchiorsen J."/>
            <person name="Gram L."/>
            <person name="Overmann J."/>
            <person name="Freese H.M."/>
        </authorList>
    </citation>
    <scope>NUCLEOTIDE SEQUENCE [LARGE SCALE GENOMIC DNA]</scope>
    <source>
        <strain evidence="6 7">P88</strain>
    </source>
</reference>
<evidence type="ECO:0000313" key="5">
    <source>
        <dbReference type="EMBL" id="AUQ93539.1"/>
    </source>
</evidence>
<dbReference type="Proteomes" id="UP000236536">
    <property type="component" value="Chromosome"/>
</dbReference>
<proteinExistence type="inferred from homology"/>
<keyword evidence="6" id="KW-0378">Hydrolase</keyword>
<evidence type="ECO:0000313" key="8">
    <source>
        <dbReference type="Proteomes" id="UP000236536"/>
    </source>
</evidence>
<dbReference type="InterPro" id="IPR001314">
    <property type="entry name" value="Peptidase_S1A"/>
</dbReference>
<dbReference type="InterPro" id="IPR043504">
    <property type="entry name" value="Peptidase_S1_PA_chymotrypsin"/>
</dbReference>
<keyword evidence="6" id="KW-0645">Protease</keyword>
<feature type="domain" description="Peptidase S1" evidence="4">
    <location>
        <begin position="63"/>
        <end position="277"/>
    </location>
</feature>